<comment type="caution">
    <text evidence="1">The sequence shown here is derived from an EMBL/GenBank/DDBJ whole genome shotgun (WGS) entry which is preliminary data.</text>
</comment>
<reference evidence="1 2" key="1">
    <citation type="journal article" date="2024" name="Commun. Biol.">
        <title>Comparative genomic analysis of thermophilic fungi reveals convergent evolutionary adaptations and gene losses.</title>
        <authorList>
            <person name="Steindorff A.S."/>
            <person name="Aguilar-Pontes M.V."/>
            <person name="Robinson A.J."/>
            <person name="Andreopoulos B."/>
            <person name="LaButti K."/>
            <person name="Kuo A."/>
            <person name="Mondo S."/>
            <person name="Riley R."/>
            <person name="Otillar R."/>
            <person name="Haridas S."/>
            <person name="Lipzen A."/>
            <person name="Grimwood J."/>
            <person name="Schmutz J."/>
            <person name="Clum A."/>
            <person name="Reid I.D."/>
            <person name="Moisan M.C."/>
            <person name="Butler G."/>
            <person name="Nguyen T.T.M."/>
            <person name="Dewar K."/>
            <person name="Conant G."/>
            <person name="Drula E."/>
            <person name="Henrissat B."/>
            <person name="Hansel C."/>
            <person name="Singer S."/>
            <person name="Hutchinson M.I."/>
            <person name="de Vries R.P."/>
            <person name="Natvig D.O."/>
            <person name="Powell A.J."/>
            <person name="Tsang A."/>
            <person name="Grigoriev I.V."/>
        </authorList>
    </citation>
    <scope>NUCLEOTIDE SEQUENCE [LARGE SCALE GENOMIC DNA]</scope>
    <source>
        <strain evidence="1 2">CBS 494.80</strain>
    </source>
</reference>
<dbReference type="EMBL" id="JAZHXI010000012">
    <property type="protein sequence ID" value="KAL2065880.1"/>
    <property type="molecule type" value="Genomic_DNA"/>
</dbReference>
<organism evidence="1 2">
    <name type="scientific">Oculimacula yallundae</name>
    <dbReference type="NCBI Taxonomy" id="86028"/>
    <lineage>
        <taxon>Eukaryota</taxon>
        <taxon>Fungi</taxon>
        <taxon>Dikarya</taxon>
        <taxon>Ascomycota</taxon>
        <taxon>Pezizomycotina</taxon>
        <taxon>Leotiomycetes</taxon>
        <taxon>Helotiales</taxon>
        <taxon>Ploettnerulaceae</taxon>
        <taxon>Oculimacula</taxon>
    </lineage>
</organism>
<keyword evidence="2" id="KW-1185">Reference proteome</keyword>
<proteinExistence type="predicted"/>
<sequence length="285" mass="30228">MSPNDRLDPFVSTSRASIGPDVLILASQTFTSAPPETVFIFSGDVLAESHPVTLSFTSSTCTQNPIVSITASITSLPVLYVDRYGTTSSLSDQRGMVLASGTRSKTYSAEGTGGWGSAIYGSGLVFTFSEDYVRNRPTTESPWASATAMWINPIPTTLPRFVVDGNRTVQFGGTVSFGSEIVSVTTDKHGSGWLVAGQTSRTVPGWPQITKGPVLGSDLGGASPDDLVPGGAALIEGKHCCYVCQNSSQAVVTSTKTGGGGSRWKVRWDNRLVLSITLLFWITWD</sequence>
<protein>
    <submittedName>
        <fullName evidence="1">Uncharacterized protein</fullName>
    </submittedName>
</protein>
<gene>
    <name evidence="1" type="ORF">VTL71DRAFT_3550</name>
</gene>
<evidence type="ECO:0000313" key="2">
    <source>
        <dbReference type="Proteomes" id="UP001595075"/>
    </source>
</evidence>
<dbReference type="Proteomes" id="UP001595075">
    <property type="component" value="Unassembled WGS sequence"/>
</dbReference>
<evidence type="ECO:0000313" key="1">
    <source>
        <dbReference type="EMBL" id="KAL2065880.1"/>
    </source>
</evidence>
<name>A0ABR4C7G9_9HELO</name>
<accession>A0ABR4C7G9</accession>